<name>A0ABR3IPA2_9AGAR</name>
<comment type="caution">
    <text evidence="2">The sequence shown here is derived from an EMBL/GenBank/DDBJ whole genome shotgun (WGS) entry which is preliminary data.</text>
</comment>
<feature type="compositionally biased region" description="Acidic residues" evidence="1">
    <location>
        <begin position="162"/>
        <end position="179"/>
    </location>
</feature>
<sequence>MSQVETTPNSRADGPRLECRSRVVLASPTKARCLIENVDPSKSVQCCHLIPRKFTQYDSKMTSLEWYWGMRRNSLNLDTRYNVFMCGSTLHNMQDAGRWALLPSEEIIQQYFNALEVIGLQRYAVRGSLPDIPNDIFVYRLLPLQDMRKIHITYETPRPDPVPEEEEAVAHDDETDTEESAPVFDLSVHFYPFKSMPNLMSHIHPKFAIFALGRTLAALPPDVKISLVKKTKVLTQVLELHRAWLEPLPATAETDQEFNKSPPDDDDDFNSGSDRDDPKDGNYSDDASDHTKPRRLAFKRKAMSSPSPSPASRQSRPPRTAGITLRTIRSNLPALDPSTRVKEWVDKIQSTPSLRSRYPAISLCLPDASLSHSSGTSVLQSPQSPQACKRPSALKLPVQAGAETAEALLGPCTLRGHKRRITQITLPMKKLRI</sequence>
<proteinExistence type="predicted"/>
<accession>A0ABR3IPA2</accession>
<evidence type="ECO:0000313" key="2">
    <source>
        <dbReference type="EMBL" id="KAL0945125.1"/>
    </source>
</evidence>
<organism evidence="2 3">
    <name type="scientific">Hohenbuehelia grisea</name>
    <dbReference type="NCBI Taxonomy" id="104357"/>
    <lineage>
        <taxon>Eukaryota</taxon>
        <taxon>Fungi</taxon>
        <taxon>Dikarya</taxon>
        <taxon>Basidiomycota</taxon>
        <taxon>Agaricomycotina</taxon>
        <taxon>Agaricomycetes</taxon>
        <taxon>Agaricomycetidae</taxon>
        <taxon>Agaricales</taxon>
        <taxon>Pleurotineae</taxon>
        <taxon>Pleurotaceae</taxon>
        <taxon>Hohenbuehelia</taxon>
    </lineage>
</organism>
<feature type="region of interest" description="Disordered" evidence="1">
    <location>
        <begin position="155"/>
        <end position="179"/>
    </location>
</feature>
<feature type="compositionally biased region" description="Low complexity" evidence="1">
    <location>
        <begin position="304"/>
        <end position="319"/>
    </location>
</feature>
<gene>
    <name evidence="2" type="ORF">HGRIS_004278</name>
</gene>
<keyword evidence="3" id="KW-1185">Reference proteome</keyword>
<evidence type="ECO:0008006" key="4">
    <source>
        <dbReference type="Google" id="ProtNLM"/>
    </source>
</evidence>
<dbReference type="Proteomes" id="UP001556367">
    <property type="component" value="Unassembled WGS sequence"/>
</dbReference>
<dbReference type="EMBL" id="JASNQZ010000019">
    <property type="protein sequence ID" value="KAL0945125.1"/>
    <property type="molecule type" value="Genomic_DNA"/>
</dbReference>
<feature type="compositionally biased region" description="Basic residues" evidence="1">
    <location>
        <begin position="292"/>
        <end position="302"/>
    </location>
</feature>
<protein>
    <recommendedName>
        <fullName evidence="4">HNH nuclease domain-containing protein</fullName>
    </recommendedName>
</protein>
<evidence type="ECO:0000313" key="3">
    <source>
        <dbReference type="Proteomes" id="UP001556367"/>
    </source>
</evidence>
<reference evidence="3" key="1">
    <citation type="submission" date="2024-06" db="EMBL/GenBank/DDBJ databases">
        <title>Multi-omics analyses provide insights into the biosynthesis of the anticancer antibiotic pleurotin in Hohenbuehelia grisea.</title>
        <authorList>
            <person name="Weaver J.A."/>
            <person name="Alberti F."/>
        </authorList>
    </citation>
    <scope>NUCLEOTIDE SEQUENCE [LARGE SCALE GENOMIC DNA]</scope>
    <source>
        <strain evidence="3">T-177</strain>
    </source>
</reference>
<evidence type="ECO:0000256" key="1">
    <source>
        <dbReference type="SAM" id="MobiDB-lite"/>
    </source>
</evidence>
<feature type="region of interest" description="Disordered" evidence="1">
    <location>
        <begin position="251"/>
        <end position="331"/>
    </location>
</feature>
<feature type="compositionally biased region" description="Basic and acidic residues" evidence="1">
    <location>
        <begin position="273"/>
        <end position="291"/>
    </location>
</feature>